<accession>G7KU01</accession>
<proteinExistence type="predicted"/>
<dbReference type="EnsemblPlants" id="AES78774">
    <property type="protein sequence ID" value="AES78774"/>
    <property type="gene ID" value="MTR_7g045380"/>
</dbReference>
<evidence type="ECO:0000313" key="3">
    <source>
        <dbReference type="EnsemblPlants" id="AES78774"/>
    </source>
</evidence>
<keyword evidence="1" id="KW-0472">Membrane</keyword>
<keyword evidence="1 2" id="KW-0812">Transmembrane</keyword>
<keyword evidence="4" id="KW-1185">Reference proteome</keyword>
<evidence type="ECO:0000313" key="2">
    <source>
        <dbReference type="EMBL" id="AES78774.1"/>
    </source>
</evidence>
<dbReference type="HOGENOM" id="CLU_3035431_0_0_1"/>
<dbReference type="PaxDb" id="3880-AES78774"/>
<feature type="transmembrane region" description="Helical" evidence="1">
    <location>
        <begin position="12"/>
        <end position="30"/>
    </location>
</feature>
<dbReference type="AlphaFoldDB" id="G7KU01"/>
<reference evidence="2 4" key="1">
    <citation type="journal article" date="2011" name="Nature">
        <title>The Medicago genome provides insight into the evolution of rhizobial symbioses.</title>
        <authorList>
            <person name="Young N.D."/>
            <person name="Debelle F."/>
            <person name="Oldroyd G.E."/>
            <person name="Geurts R."/>
            <person name="Cannon S.B."/>
            <person name="Udvardi M.K."/>
            <person name="Benedito V.A."/>
            <person name="Mayer K.F."/>
            <person name="Gouzy J."/>
            <person name="Schoof H."/>
            <person name="Van de Peer Y."/>
            <person name="Proost S."/>
            <person name="Cook D.R."/>
            <person name="Meyers B.C."/>
            <person name="Spannagl M."/>
            <person name="Cheung F."/>
            <person name="De Mita S."/>
            <person name="Krishnakumar V."/>
            <person name="Gundlach H."/>
            <person name="Zhou S."/>
            <person name="Mudge J."/>
            <person name="Bharti A.K."/>
            <person name="Murray J.D."/>
            <person name="Naoumkina M.A."/>
            <person name="Rosen B."/>
            <person name="Silverstein K.A."/>
            <person name="Tang H."/>
            <person name="Rombauts S."/>
            <person name="Zhao P.X."/>
            <person name="Zhou P."/>
            <person name="Barbe V."/>
            <person name="Bardou P."/>
            <person name="Bechner M."/>
            <person name="Bellec A."/>
            <person name="Berger A."/>
            <person name="Berges H."/>
            <person name="Bidwell S."/>
            <person name="Bisseling T."/>
            <person name="Choisne N."/>
            <person name="Couloux A."/>
            <person name="Denny R."/>
            <person name="Deshpande S."/>
            <person name="Dai X."/>
            <person name="Doyle J.J."/>
            <person name="Dudez A.M."/>
            <person name="Farmer A.D."/>
            <person name="Fouteau S."/>
            <person name="Franken C."/>
            <person name="Gibelin C."/>
            <person name="Gish J."/>
            <person name="Goldstein S."/>
            <person name="Gonzalez A.J."/>
            <person name="Green P.J."/>
            <person name="Hallab A."/>
            <person name="Hartog M."/>
            <person name="Hua A."/>
            <person name="Humphray S.J."/>
            <person name="Jeong D.H."/>
            <person name="Jing Y."/>
            <person name="Jocker A."/>
            <person name="Kenton S.M."/>
            <person name="Kim D.J."/>
            <person name="Klee K."/>
            <person name="Lai H."/>
            <person name="Lang C."/>
            <person name="Lin S."/>
            <person name="Macmil S.L."/>
            <person name="Magdelenat G."/>
            <person name="Matthews L."/>
            <person name="McCorrison J."/>
            <person name="Monaghan E.L."/>
            <person name="Mun J.H."/>
            <person name="Najar F.Z."/>
            <person name="Nicholson C."/>
            <person name="Noirot C."/>
            <person name="O'Bleness M."/>
            <person name="Paule C.R."/>
            <person name="Poulain J."/>
            <person name="Prion F."/>
            <person name="Qin B."/>
            <person name="Qu C."/>
            <person name="Retzel E.F."/>
            <person name="Riddle C."/>
            <person name="Sallet E."/>
            <person name="Samain S."/>
            <person name="Samson N."/>
            <person name="Sanders I."/>
            <person name="Saurat O."/>
            <person name="Scarpelli C."/>
            <person name="Schiex T."/>
            <person name="Segurens B."/>
            <person name="Severin A.J."/>
            <person name="Sherrier D.J."/>
            <person name="Shi R."/>
            <person name="Sims S."/>
            <person name="Singer S.R."/>
            <person name="Sinharoy S."/>
            <person name="Sterck L."/>
            <person name="Viollet A."/>
            <person name="Wang B.B."/>
            <person name="Wang K."/>
            <person name="Wang M."/>
            <person name="Wang X."/>
            <person name="Warfsmann J."/>
            <person name="Weissenbach J."/>
            <person name="White D.D."/>
            <person name="White J.D."/>
            <person name="Wiley G.B."/>
            <person name="Wincker P."/>
            <person name="Xing Y."/>
            <person name="Yang L."/>
            <person name="Yao Z."/>
            <person name="Ying F."/>
            <person name="Zhai J."/>
            <person name="Zhou L."/>
            <person name="Zuber A."/>
            <person name="Denarie J."/>
            <person name="Dixon R.A."/>
            <person name="May G.D."/>
            <person name="Schwartz D.C."/>
            <person name="Rogers J."/>
            <person name="Quetier F."/>
            <person name="Town C.D."/>
            <person name="Roe B.A."/>
        </authorList>
    </citation>
    <scope>NUCLEOTIDE SEQUENCE [LARGE SCALE GENOMIC DNA]</scope>
    <source>
        <strain evidence="2">A17</strain>
        <strain evidence="3 4">cv. Jemalong A17</strain>
    </source>
</reference>
<evidence type="ECO:0000313" key="4">
    <source>
        <dbReference type="Proteomes" id="UP000002051"/>
    </source>
</evidence>
<organism evidence="2 4">
    <name type="scientific">Medicago truncatula</name>
    <name type="common">Barrel medic</name>
    <name type="synonym">Medicago tribuloides</name>
    <dbReference type="NCBI Taxonomy" id="3880"/>
    <lineage>
        <taxon>Eukaryota</taxon>
        <taxon>Viridiplantae</taxon>
        <taxon>Streptophyta</taxon>
        <taxon>Embryophyta</taxon>
        <taxon>Tracheophyta</taxon>
        <taxon>Spermatophyta</taxon>
        <taxon>Magnoliopsida</taxon>
        <taxon>eudicotyledons</taxon>
        <taxon>Gunneridae</taxon>
        <taxon>Pentapetalae</taxon>
        <taxon>rosids</taxon>
        <taxon>fabids</taxon>
        <taxon>Fabales</taxon>
        <taxon>Fabaceae</taxon>
        <taxon>Papilionoideae</taxon>
        <taxon>50 kb inversion clade</taxon>
        <taxon>NPAAA clade</taxon>
        <taxon>Hologalegina</taxon>
        <taxon>IRL clade</taxon>
        <taxon>Trifolieae</taxon>
        <taxon>Medicago</taxon>
    </lineage>
</organism>
<gene>
    <name evidence="2" type="ordered locus">MTR_7g045380</name>
</gene>
<dbReference type="Proteomes" id="UP000002051">
    <property type="component" value="Unassembled WGS sequence"/>
</dbReference>
<evidence type="ECO:0000256" key="1">
    <source>
        <dbReference type="SAM" id="Phobius"/>
    </source>
</evidence>
<sequence length="55" mass="6205">MLKASHEILKPLLLFIMSFGPVLFYALKLGHRIHIPCIYVEVDSKGVVLRITALV</sequence>
<reference evidence="2 4" key="2">
    <citation type="journal article" date="2014" name="BMC Genomics">
        <title>An improved genome release (version Mt4.0) for the model legume Medicago truncatula.</title>
        <authorList>
            <person name="Tang H."/>
            <person name="Krishnakumar V."/>
            <person name="Bidwell S."/>
            <person name="Rosen B."/>
            <person name="Chan A."/>
            <person name="Zhou S."/>
            <person name="Gentzbittel L."/>
            <person name="Childs K.L."/>
            <person name="Yandell M."/>
            <person name="Gundlach H."/>
            <person name="Mayer K.F."/>
            <person name="Schwartz D.C."/>
            <person name="Town C.D."/>
        </authorList>
    </citation>
    <scope>GENOME REANNOTATION</scope>
    <source>
        <strain evidence="3 4">cv. Jemalong A17</strain>
    </source>
</reference>
<name>G7KU01_MEDTR</name>
<keyword evidence="1" id="KW-1133">Transmembrane helix</keyword>
<dbReference type="EMBL" id="CM001223">
    <property type="protein sequence ID" value="AES78774.1"/>
    <property type="molecule type" value="Genomic_DNA"/>
</dbReference>
<reference evidence="3" key="3">
    <citation type="submission" date="2015-04" db="UniProtKB">
        <authorList>
            <consortium name="EnsemblPlants"/>
        </authorList>
    </citation>
    <scope>IDENTIFICATION</scope>
    <source>
        <strain evidence="3">cv. Jemalong A17</strain>
    </source>
</reference>
<protein>
    <submittedName>
        <fullName evidence="2">Transmembrane protein, putative</fullName>
    </submittedName>
</protein>